<protein>
    <submittedName>
        <fullName evidence="2">FGGY-family carbohydrate kinase</fullName>
        <ecNumber evidence="2">2.7.1.-</ecNumber>
    </submittedName>
</protein>
<accession>A0ABW3C666</accession>
<dbReference type="RefSeq" id="WP_381491177.1">
    <property type="nucleotide sequence ID" value="NZ_JBHTIK010000007.1"/>
</dbReference>
<proteinExistence type="predicted"/>
<dbReference type="SUPFAM" id="SSF53067">
    <property type="entry name" value="Actin-like ATPase domain"/>
    <property type="match status" value="1"/>
</dbReference>
<dbReference type="GO" id="GO:0016301">
    <property type="term" value="F:kinase activity"/>
    <property type="evidence" value="ECO:0007669"/>
    <property type="project" value="UniProtKB-KW"/>
</dbReference>
<keyword evidence="3" id="KW-1185">Reference proteome</keyword>
<reference evidence="3" key="1">
    <citation type="journal article" date="2019" name="Int. J. Syst. Evol. Microbiol.">
        <title>The Global Catalogue of Microorganisms (GCM) 10K type strain sequencing project: providing services to taxonomists for standard genome sequencing and annotation.</title>
        <authorList>
            <consortium name="The Broad Institute Genomics Platform"/>
            <consortium name="The Broad Institute Genome Sequencing Center for Infectious Disease"/>
            <person name="Wu L."/>
            <person name="Ma J."/>
        </authorList>
    </citation>
    <scope>NUCLEOTIDE SEQUENCE [LARGE SCALE GENOMIC DNA]</scope>
    <source>
        <strain evidence="3">CCUG 52537</strain>
    </source>
</reference>
<dbReference type="InterPro" id="IPR049382">
    <property type="entry name" value="FGGY_C_2"/>
</dbReference>
<evidence type="ECO:0000259" key="1">
    <source>
        <dbReference type="Pfam" id="PF21546"/>
    </source>
</evidence>
<dbReference type="InterPro" id="IPR043129">
    <property type="entry name" value="ATPase_NBD"/>
</dbReference>
<dbReference type="Gene3D" id="3.30.420.40">
    <property type="match status" value="2"/>
</dbReference>
<dbReference type="CDD" id="cd07772">
    <property type="entry name" value="ASKHA_NBD_FGGY_NaCK-like"/>
    <property type="match status" value="1"/>
</dbReference>
<dbReference type="Proteomes" id="UP001597124">
    <property type="component" value="Unassembled WGS sequence"/>
</dbReference>
<dbReference type="EC" id="2.7.1.-" evidence="2"/>
<keyword evidence="2" id="KW-0808">Transferase</keyword>
<sequence>MAGLVVVIDIGKTHSKASLWTRDGQELARTRHSNRQAEANGYPCLDIDGIEAWLRTSLSDFARMGTISAIIPIAHGAACAVVRGRELVAAPMDYEAELPADILDAYRVHRDAFSETGSPAMDRGLNLGAQLHALEGRIPDLFAGDAVIVPWPQYWAWRLTGIAVSEVTSLGAHTDLWSPLGKTPSPMAVRRGWAQRLAPLCRAGDVVGTLLPEWSAATGLPADTQVHAGLHDSNAALLAARMHPEIRDRDASIVSTGTWFVTMRSSRDAQSAFAALGQGGVVNVDVNALPVPTLIFMGGREVEILCGEGIRIDDPQYEDGIMAALQECVSRGSMILPTFVPGVGPFAKQSGAWQNPPRDPVARAAAVALYAALLTDFALARVGARGTIMIDGRFARSKAFVSVLAGLRSDCRVYVARQEADLALGALGLLSPSLTVQAPLDLAVPVALDLSSYRGHWLEMTHSRASAGKLVEKQG</sequence>
<feature type="domain" description="Carbohydrate kinase FGGY C-terminal" evidence="1">
    <location>
        <begin position="249"/>
        <end position="432"/>
    </location>
</feature>
<organism evidence="2 3">
    <name type="scientific">Sphingosinicella xenopeptidilytica</name>
    <dbReference type="NCBI Taxonomy" id="364098"/>
    <lineage>
        <taxon>Bacteria</taxon>
        <taxon>Pseudomonadati</taxon>
        <taxon>Pseudomonadota</taxon>
        <taxon>Alphaproteobacteria</taxon>
        <taxon>Sphingomonadales</taxon>
        <taxon>Sphingosinicellaceae</taxon>
        <taxon>Sphingosinicella</taxon>
    </lineage>
</organism>
<evidence type="ECO:0000313" key="3">
    <source>
        <dbReference type="Proteomes" id="UP001597124"/>
    </source>
</evidence>
<dbReference type="Pfam" id="PF21546">
    <property type="entry name" value="FGGY_C_2"/>
    <property type="match status" value="1"/>
</dbReference>
<comment type="caution">
    <text evidence="2">The sequence shown here is derived from an EMBL/GenBank/DDBJ whole genome shotgun (WGS) entry which is preliminary data.</text>
</comment>
<evidence type="ECO:0000313" key="2">
    <source>
        <dbReference type="EMBL" id="MFD0849121.1"/>
    </source>
</evidence>
<gene>
    <name evidence="2" type="ORF">ACFQ00_12355</name>
</gene>
<dbReference type="EMBL" id="JBHTIK010000007">
    <property type="protein sequence ID" value="MFD0849121.1"/>
    <property type="molecule type" value="Genomic_DNA"/>
</dbReference>
<name>A0ABW3C666_SPHXN</name>
<keyword evidence="2" id="KW-0418">Kinase</keyword>